<dbReference type="PROSITE" id="PS51257">
    <property type="entry name" value="PROKAR_LIPOPROTEIN"/>
    <property type="match status" value="1"/>
</dbReference>
<dbReference type="Pfam" id="PF06804">
    <property type="entry name" value="Lipoprotein_18"/>
    <property type="match status" value="1"/>
</dbReference>
<dbReference type="EMBL" id="CP054490">
    <property type="protein sequence ID" value="QKQ23768.1"/>
    <property type="molecule type" value="Genomic_DNA"/>
</dbReference>
<dbReference type="RefSeq" id="WP_174605208.1">
    <property type="nucleotide sequence ID" value="NZ_CP054490.1"/>
</dbReference>
<dbReference type="Gene3D" id="3.30.310.170">
    <property type="entry name" value="Outer membrane protein assembly factor BamC"/>
    <property type="match status" value="1"/>
</dbReference>
<evidence type="ECO:0000313" key="2">
    <source>
        <dbReference type="Proteomes" id="UP000509429"/>
    </source>
</evidence>
<dbReference type="KEGG" id="reo:HUE58_00830"/>
<dbReference type="Proteomes" id="UP000509429">
    <property type="component" value="Chromosome"/>
</dbReference>
<evidence type="ECO:0000313" key="1">
    <source>
        <dbReference type="EMBL" id="QKQ23768.1"/>
    </source>
</evidence>
<organism evidence="1 2">
    <name type="scientific">Candidatus Ruthia endofausta</name>
    <dbReference type="NCBI Taxonomy" id="2738852"/>
    <lineage>
        <taxon>Bacteria</taxon>
        <taxon>Pseudomonadati</taxon>
        <taxon>Pseudomonadota</taxon>
        <taxon>Gammaproteobacteria</taxon>
        <taxon>Candidatus Pseudothioglobaceae</taxon>
        <taxon>Candidatus Ruthturnera</taxon>
    </lineage>
</organism>
<proteinExistence type="predicted"/>
<reference evidence="1 2" key="1">
    <citation type="submission" date="2020-05" db="EMBL/GenBank/DDBJ databases">
        <title>Horizontal transmission and recombination maintain forever young bacterial symbiont genomes.</title>
        <authorList>
            <person name="Russell S.L."/>
            <person name="Pepper-Tunick E."/>
            <person name="Svedberg J."/>
            <person name="Byrne A."/>
            <person name="Ruelas Castillo J."/>
            <person name="Vollmers C."/>
            <person name="Beinart R.A."/>
            <person name="Corbett-Detig R."/>
        </authorList>
    </citation>
    <scope>NUCLEOTIDE SEQUENCE [LARGE SCALE GENOMIC DNA]</scope>
    <source>
        <strain evidence="1">JDF_Ridge</strain>
    </source>
</reference>
<keyword evidence="2" id="KW-1185">Reference proteome</keyword>
<sequence>MVIRKLTTLLLVFSLGGCISSGSKEIQKQDGLGERDIKYYSNKTLTSLEIPPDLTKPSAQNSLKLSEYVANIQEDLISFSEKNSVIKEASSVLKTFSNVEVKKSGSLRWLVVDKKPDAVWGLAKSFFKSHGFIIKKANKEIGVMETDFLENHPEIPDQSLGFIHSMLRKVTKTRYTLPIADKYRLRIESTDNGNKTEIYLSLTSMQKVLINKGSDDENTIWQSEVKDHTLETEMLYRLMIFLGSDHALAREKIMAAKGRQKLTVKVAKSISGYAKLMFLLTQYETWNNVGWALDQLGIDVEDKDVKEGSFYINIVKEEDKGIFSRLFGDDAIKKSFQIVVRQVGSNITEVYFNDLSEENKQATIDFSYQFLGDIAKQF</sequence>
<accession>A0A6N0HN38</accession>
<protein>
    <submittedName>
        <fullName evidence="1">Outer membrane protein assembly factor BamC</fullName>
    </submittedName>
</protein>
<name>A0A6N0HN38_9GAMM</name>
<dbReference type="AlphaFoldDB" id="A0A6N0HN38"/>
<dbReference type="InterPro" id="IPR042268">
    <property type="entry name" value="BamC_C"/>
</dbReference>
<dbReference type="InterPro" id="IPR010653">
    <property type="entry name" value="NlpB/DapX"/>
</dbReference>
<gene>
    <name evidence="1" type="primary">bamC</name>
    <name evidence="1" type="ORF">HUE58_00830</name>
</gene>